<feature type="region of interest" description="Disordered" evidence="1">
    <location>
        <begin position="40"/>
        <end position="72"/>
    </location>
</feature>
<comment type="caution">
    <text evidence="2">The sequence shown here is derived from an EMBL/GenBank/DDBJ whole genome shotgun (WGS) entry which is preliminary data.</text>
</comment>
<gene>
    <name evidence="2" type="ORF">BKA24_001766</name>
</gene>
<dbReference type="RefSeq" id="WP_184217199.1">
    <property type="nucleotide sequence ID" value="NZ_JACHMD010000001.1"/>
</dbReference>
<protein>
    <submittedName>
        <fullName evidence="2">Uncharacterized protein</fullName>
    </submittedName>
</protein>
<dbReference type="EMBL" id="JACHMD010000001">
    <property type="protein sequence ID" value="MBB4667057.1"/>
    <property type="molecule type" value="Genomic_DNA"/>
</dbReference>
<evidence type="ECO:0000313" key="3">
    <source>
        <dbReference type="Proteomes" id="UP000573729"/>
    </source>
</evidence>
<evidence type="ECO:0000256" key="1">
    <source>
        <dbReference type="SAM" id="MobiDB-lite"/>
    </source>
</evidence>
<feature type="compositionally biased region" description="Basic and acidic residues" evidence="1">
    <location>
        <begin position="56"/>
        <end position="72"/>
    </location>
</feature>
<accession>A0A7W7FIG6</accession>
<dbReference type="AlphaFoldDB" id="A0A7W7FIG6"/>
<reference evidence="2 3" key="1">
    <citation type="submission" date="2020-08" db="EMBL/GenBank/DDBJ databases">
        <title>Sequencing the genomes of 1000 actinobacteria strains.</title>
        <authorList>
            <person name="Klenk H.-P."/>
        </authorList>
    </citation>
    <scope>NUCLEOTIDE SEQUENCE [LARGE SCALE GENOMIC DNA]</scope>
    <source>
        <strain evidence="2 3">DSM 24947</strain>
    </source>
</reference>
<keyword evidence="3" id="KW-1185">Reference proteome</keyword>
<sequence>MFYLPEASLERGQTVYPVAISGETVTVEDSLGREHIVTRGDLRDPQPTEPTACEAGESREHAYEPHRAEVDA</sequence>
<organism evidence="2 3">
    <name type="scientific">Microbacterium marinum</name>
    <dbReference type="NCBI Taxonomy" id="421115"/>
    <lineage>
        <taxon>Bacteria</taxon>
        <taxon>Bacillati</taxon>
        <taxon>Actinomycetota</taxon>
        <taxon>Actinomycetes</taxon>
        <taxon>Micrococcales</taxon>
        <taxon>Microbacteriaceae</taxon>
        <taxon>Microbacterium</taxon>
    </lineage>
</organism>
<proteinExistence type="predicted"/>
<name>A0A7W7FIG6_9MICO</name>
<evidence type="ECO:0000313" key="2">
    <source>
        <dbReference type="EMBL" id="MBB4667057.1"/>
    </source>
</evidence>
<dbReference type="Proteomes" id="UP000573729">
    <property type="component" value="Unassembled WGS sequence"/>
</dbReference>